<reference evidence="11" key="1">
    <citation type="submission" date="2025-08" db="UniProtKB">
        <authorList>
            <consortium name="Ensembl"/>
        </authorList>
    </citation>
    <scope>IDENTIFICATION</scope>
</reference>
<evidence type="ECO:0000259" key="10">
    <source>
        <dbReference type="Pfam" id="PF25624"/>
    </source>
</evidence>
<dbReference type="PANTHER" id="PTHR15454:SF69">
    <property type="entry name" value="SERINE_THREONINE-PROTEIN KINASE 11-INTERACTING PROTEIN"/>
    <property type="match status" value="1"/>
</dbReference>
<evidence type="ECO:0000256" key="2">
    <source>
        <dbReference type="ARBA" id="ARBA00008771"/>
    </source>
</evidence>
<feature type="domain" description="LKB1 serine/threonine kinase interacting protein 1 N-terminal" evidence="8">
    <location>
        <begin position="7"/>
        <end position="95"/>
    </location>
</feature>
<evidence type="ECO:0000256" key="6">
    <source>
        <dbReference type="ARBA" id="ARBA00022737"/>
    </source>
</evidence>
<evidence type="ECO:0000256" key="7">
    <source>
        <dbReference type="SAM" id="MobiDB-lite"/>
    </source>
</evidence>
<feature type="domain" description="STK11-interacting protein C-terminal PH" evidence="10">
    <location>
        <begin position="504"/>
        <end position="592"/>
    </location>
</feature>
<keyword evidence="4" id="KW-0963">Cytoplasm</keyword>
<evidence type="ECO:0000256" key="3">
    <source>
        <dbReference type="ARBA" id="ARBA00020683"/>
    </source>
</evidence>
<dbReference type="Gene3D" id="3.80.10.10">
    <property type="entry name" value="Ribonuclease Inhibitor"/>
    <property type="match status" value="1"/>
</dbReference>
<accession>A0A8B9LUL4</accession>
<dbReference type="Pfam" id="PF15904">
    <property type="entry name" value="LIP1"/>
    <property type="match status" value="1"/>
</dbReference>
<evidence type="ECO:0000313" key="12">
    <source>
        <dbReference type="Proteomes" id="UP000694621"/>
    </source>
</evidence>
<dbReference type="InterPro" id="IPR032675">
    <property type="entry name" value="LRR_dom_sf"/>
</dbReference>
<evidence type="ECO:0000259" key="9">
    <source>
        <dbReference type="Pfam" id="PF23142"/>
    </source>
</evidence>
<dbReference type="PANTHER" id="PTHR15454">
    <property type="entry name" value="NISCHARIN RELATED"/>
    <property type="match status" value="1"/>
</dbReference>
<comment type="similarity">
    <text evidence="2">Belongs to the STK11IP family.</text>
</comment>
<sequence>MPATKGGQSTLVHSLATLLRNNGDSVLDGSSTLTLEVGCVQHLTRLFEQYLLSRTHQHGFLALPSHPADTASLLQVQFLFDMLQKTISLKLINPPGSRLQSVVKIFPFKSLKNLELKRIPPHCLEGLRGVYSQLEVFTCSKSLNSLEELLSLCGGDLSSALPWLELHTLNFSYNSISCLDESLSLLNVLKALDLSHNKIQDCAEFLKPLTELEHLNLAYNSLQRVPALGLNAKVKLVSLILRNNELESINGVEQLSSLQHLDLAYNLLMEHSELAPLSLLHNLSTLTLEGNPLYFKATHRTTTACHLSPRAAFKGVSHCVCVCVCVCVVSPFDLLSEDFEAVDHRLKLYLDVEVFDGEEEIRCLLKMSAVRFGDPVEFPSLMVVTDRSIYILEMTSQAGGQPSDWLQKRDSHRLCELRYLEVGLGSQTIHMEFEEGGATAYTLLVRDGARCKRFFSQLTGIARELAPKSDSKLKGISTTRLNPKHHLWYVKEISRFYLFLHSSSELPPSRPIPSPRDSVSSVTVLATREMLCLLDEDHQWSKSHSDPTNGEEGQTSSGRVTVRETQPISCVSSIHLFSSDPCLVDIKLYDEVCVFVSLLPHYNPIYSPLNSERAAVSG</sequence>
<dbReference type="Proteomes" id="UP000694621">
    <property type="component" value="Unplaced"/>
</dbReference>
<comment type="subcellular location">
    <subcellularLocation>
        <location evidence="1">Cytoplasm</location>
    </subcellularLocation>
</comment>
<dbReference type="Pfam" id="PF23142">
    <property type="entry name" value="PH_PLEKHM2"/>
    <property type="match status" value="1"/>
</dbReference>
<dbReference type="Pfam" id="PF25624">
    <property type="entry name" value="PH_S11IP_C"/>
    <property type="match status" value="1"/>
</dbReference>
<dbReference type="InterPro" id="IPR031782">
    <property type="entry name" value="LIP1_N"/>
</dbReference>
<dbReference type="FunFam" id="3.80.10.10:FF:000658">
    <property type="entry name" value="Serine/threonine-protein kinase 11-interacting protein"/>
    <property type="match status" value="1"/>
</dbReference>
<evidence type="ECO:0000256" key="5">
    <source>
        <dbReference type="ARBA" id="ARBA00022614"/>
    </source>
</evidence>
<proteinExistence type="inferred from homology"/>
<dbReference type="InterPro" id="IPR057288">
    <property type="entry name" value="PH_PLEKHM2"/>
</dbReference>
<dbReference type="InterPro" id="IPR001611">
    <property type="entry name" value="Leu-rich_rpt"/>
</dbReference>
<evidence type="ECO:0000256" key="4">
    <source>
        <dbReference type="ARBA" id="ARBA00022490"/>
    </source>
</evidence>
<dbReference type="SMART" id="SM00369">
    <property type="entry name" value="LRR_TYP"/>
    <property type="match status" value="2"/>
</dbReference>
<dbReference type="InterPro" id="IPR057676">
    <property type="entry name" value="PH_S11IP_C"/>
</dbReference>
<dbReference type="GO" id="GO:0008104">
    <property type="term" value="P:intracellular protein localization"/>
    <property type="evidence" value="ECO:0007669"/>
    <property type="project" value="TreeGrafter"/>
</dbReference>
<protein>
    <recommendedName>
        <fullName evidence="3">Serine/threonine-protein kinase 11-interacting protein</fullName>
    </recommendedName>
</protein>
<evidence type="ECO:0000259" key="8">
    <source>
        <dbReference type="Pfam" id="PF15904"/>
    </source>
</evidence>
<feature type="compositionally biased region" description="Polar residues" evidence="7">
    <location>
        <begin position="546"/>
        <end position="561"/>
    </location>
</feature>
<dbReference type="PROSITE" id="PS51450">
    <property type="entry name" value="LRR"/>
    <property type="match status" value="3"/>
</dbReference>
<keyword evidence="6" id="KW-0677">Repeat</keyword>
<organism evidence="11 12">
    <name type="scientific">Astyanax mexicanus</name>
    <name type="common">Blind cave fish</name>
    <name type="synonym">Astyanax fasciatus mexicanus</name>
    <dbReference type="NCBI Taxonomy" id="7994"/>
    <lineage>
        <taxon>Eukaryota</taxon>
        <taxon>Metazoa</taxon>
        <taxon>Chordata</taxon>
        <taxon>Craniata</taxon>
        <taxon>Vertebrata</taxon>
        <taxon>Euteleostomi</taxon>
        <taxon>Actinopterygii</taxon>
        <taxon>Neopterygii</taxon>
        <taxon>Teleostei</taxon>
        <taxon>Ostariophysi</taxon>
        <taxon>Characiformes</taxon>
        <taxon>Characoidei</taxon>
        <taxon>Acestrorhamphidae</taxon>
        <taxon>Acestrorhamphinae</taxon>
        <taxon>Astyanax</taxon>
    </lineage>
</organism>
<dbReference type="Ensembl" id="ENSAMXT00005060652.1">
    <property type="protein sequence ID" value="ENSAMXP00005056123.1"/>
    <property type="gene ID" value="ENSAMXG00005024931.1"/>
</dbReference>
<dbReference type="SUPFAM" id="SSF52058">
    <property type="entry name" value="L domain-like"/>
    <property type="match status" value="1"/>
</dbReference>
<dbReference type="GO" id="GO:0005737">
    <property type="term" value="C:cytoplasm"/>
    <property type="evidence" value="ECO:0007669"/>
    <property type="project" value="UniProtKB-SubCell"/>
</dbReference>
<dbReference type="FunFam" id="3.80.10.10:FF:001219">
    <property type="entry name" value="Serine/threonine-protein kinase 11-interacting protein"/>
    <property type="match status" value="1"/>
</dbReference>
<dbReference type="AlphaFoldDB" id="A0A8B9LUL4"/>
<feature type="region of interest" description="Disordered" evidence="7">
    <location>
        <begin position="540"/>
        <end position="561"/>
    </location>
</feature>
<name>A0A8B9LUL4_ASTMX</name>
<evidence type="ECO:0000313" key="11">
    <source>
        <dbReference type="Ensembl" id="ENSAMXP00005056123.1"/>
    </source>
</evidence>
<keyword evidence="5" id="KW-0433">Leucine-rich repeat</keyword>
<feature type="domain" description="PLEKHM2 PH" evidence="9">
    <location>
        <begin position="337"/>
        <end position="468"/>
    </location>
</feature>
<dbReference type="InterPro" id="IPR003591">
    <property type="entry name" value="Leu-rich_rpt_typical-subtyp"/>
</dbReference>
<evidence type="ECO:0000256" key="1">
    <source>
        <dbReference type="ARBA" id="ARBA00004496"/>
    </source>
</evidence>